<dbReference type="Proteomes" id="UP000311382">
    <property type="component" value="Unassembled WGS sequence"/>
</dbReference>
<comment type="caution">
    <text evidence="2">The sequence shown here is derived from an EMBL/GenBank/DDBJ whole genome shotgun (WGS) entry which is preliminary data.</text>
</comment>
<evidence type="ECO:0000313" key="3">
    <source>
        <dbReference type="Proteomes" id="UP000311382"/>
    </source>
</evidence>
<reference evidence="2 3" key="1">
    <citation type="submission" date="2019-03" db="EMBL/GenBank/DDBJ databases">
        <title>Rhodosporidium diobovatum UCD-FST 08-225 genome sequencing, assembly, and annotation.</title>
        <authorList>
            <person name="Fakankun I.U."/>
            <person name="Fristensky B."/>
            <person name="Levin D.B."/>
        </authorList>
    </citation>
    <scope>NUCLEOTIDE SEQUENCE [LARGE SCALE GENOMIC DNA]</scope>
    <source>
        <strain evidence="2 3">UCD-FST 08-225</strain>
    </source>
</reference>
<feature type="region of interest" description="Disordered" evidence="1">
    <location>
        <begin position="294"/>
        <end position="322"/>
    </location>
</feature>
<feature type="region of interest" description="Disordered" evidence="1">
    <location>
        <begin position="346"/>
        <end position="365"/>
    </location>
</feature>
<accession>A0A5C5FQT0</accession>
<organism evidence="2 3">
    <name type="scientific">Rhodotorula diobovata</name>
    <dbReference type="NCBI Taxonomy" id="5288"/>
    <lineage>
        <taxon>Eukaryota</taxon>
        <taxon>Fungi</taxon>
        <taxon>Dikarya</taxon>
        <taxon>Basidiomycota</taxon>
        <taxon>Pucciniomycotina</taxon>
        <taxon>Microbotryomycetes</taxon>
        <taxon>Sporidiobolales</taxon>
        <taxon>Sporidiobolaceae</taxon>
        <taxon>Rhodotorula</taxon>
    </lineage>
</organism>
<gene>
    <name evidence="2" type="ORF">DMC30DRAFT_63097</name>
</gene>
<protein>
    <submittedName>
        <fullName evidence="2">Uncharacterized protein</fullName>
    </submittedName>
</protein>
<keyword evidence="3" id="KW-1185">Reference proteome</keyword>
<feature type="compositionally biased region" description="Basic and acidic residues" evidence="1">
    <location>
        <begin position="313"/>
        <end position="322"/>
    </location>
</feature>
<proteinExistence type="predicted"/>
<evidence type="ECO:0000313" key="2">
    <source>
        <dbReference type="EMBL" id="TNY18294.1"/>
    </source>
</evidence>
<dbReference type="AlphaFoldDB" id="A0A5C5FQT0"/>
<name>A0A5C5FQT0_9BASI</name>
<sequence>MAADEAAALRGGRRRSRLLGSVLLSLLCLAAHALVSTPWVRRLRPELGRSSSPFVSLRPGALEMDSPPLSLQVLATLQARHAFVEDLGRKLHELGLPALVFHEHFHGAAMAQRTHLAEYIQRLCRTWGVNFVSSVARSGLSEYSVHPEGLFVLRGKGTRSRPYVVVAPAFALLVHQVVDGDGRHRYQVPLHARKGEARLVSGPAPYPQDLHFNSHQPVYAESVERFMGGVLGAGPEVTPFEIDTAAEYFTARPGLRYDLLGVTPHDPHPDSRVIWAFAQRSTYDPKHTVEWSLELPRPAEQELESEEEEDGEERASRERRTREPMVSWRILFDQRLVKEMARVKADVDEAVRRRHPHEPLGRAPL</sequence>
<dbReference type="EMBL" id="SOZI01000146">
    <property type="protein sequence ID" value="TNY18294.1"/>
    <property type="molecule type" value="Genomic_DNA"/>
</dbReference>
<feature type="compositionally biased region" description="Acidic residues" evidence="1">
    <location>
        <begin position="301"/>
        <end position="312"/>
    </location>
</feature>
<evidence type="ECO:0000256" key="1">
    <source>
        <dbReference type="SAM" id="MobiDB-lite"/>
    </source>
</evidence>